<dbReference type="Proteomes" id="UP000054558">
    <property type="component" value="Unassembled WGS sequence"/>
</dbReference>
<evidence type="ECO:0000259" key="4">
    <source>
        <dbReference type="SMART" id="SM00322"/>
    </source>
</evidence>
<feature type="region of interest" description="Disordered" evidence="3">
    <location>
        <begin position="1"/>
        <end position="97"/>
    </location>
</feature>
<dbReference type="CDD" id="cd22437">
    <property type="entry name" value="KH-I_BTR1_rpt2"/>
    <property type="match status" value="1"/>
</dbReference>
<feature type="domain" description="K Homology" evidence="4">
    <location>
        <begin position="320"/>
        <end position="393"/>
    </location>
</feature>
<dbReference type="SUPFAM" id="SSF54791">
    <property type="entry name" value="Eukaryotic type KH-domain (KH-domain type I)"/>
    <property type="match status" value="3"/>
</dbReference>
<dbReference type="PROSITE" id="PS50084">
    <property type="entry name" value="KH_TYPE_1"/>
    <property type="match status" value="3"/>
</dbReference>
<dbReference type="SMART" id="SM00322">
    <property type="entry name" value="KH"/>
    <property type="match status" value="3"/>
</dbReference>
<evidence type="ECO:0000256" key="2">
    <source>
        <dbReference type="PROSITE-ProRule" id="PRU00117"/>
    </source>
</evidence>
<dbReference type="InterPro" id="IPR036612">
    <property type="entry name" value="KH_dom_type_1_sf"/>
</dbReference>
<feature type="compositionally biased region" description="Polar residues" evidence="3">
    <location>
        <begin position="87"/>
        <end position="97"/>
    </location>
</feature>
<dbReference type="Gene3D" id="3.30.1370.10">
    <property type="entry name" value="K Homology domain, type 1"/>
    <property type="match status" value="3"/>
</dbReference>
<evidence type="ECO:0000313" key="6">
    <source>
        <dbReference type="Proteomes" id="UP000054558"/>
    </source>
</evidence>
<keyword evidence="6" id="KW-1185">Reference proteome</keyword>
<evidence type="ECO:0000313" key="5">
    <source>
        <dbReference type="EMBL" id="GAQ83784.1"/>
    </source>
</evidence>
<dbReference type="InterPro" id="IPR004087">
    <property type="entry name" value="KH_dom"/>
</dbReference>
<dbReference type="STRING" id="105231.A0A1Y1HYQ8"/>
<evidence type="ECO:0000256" key="1">
    <source>
        <dbReference type="ARBA" id="ARBA00022737"/>
    </source>
</evidence>
<reference evidence="5 6" key="1">
    <citation type="journal article" date="2014" name="Nat. Commun.">
        <title>Klebsormidium flaccidum genome reveals primary factors for plant terrestrial adaptation.</title>
        <authorList>
            <person name="Hori K."/>
            <person name="Maruyama F."/>
            <person name="Fujisawa T."/>
            <person name="Togashi T."/>
            <person name="Yamamoto N."/>
            <person name="Seo M."/>
            <person name="Sato S."/>
            <person name="Yamada T."/>
            <person name="Mori H."/>
            <person name="Tajima N."/>
            <person name="Moriyama T."/>
            <person name="Ikeuchi M."/>
            <person name="Watanabe M."/>
            <person name="Wada H."/>
            <person name="Kobayashi K."/>
            <person name="Saito M."/>
            <person name="Masuda T."/>
            <person name="Sasaki-Sekimoto Y."/>
            <person name="Mashiguchi K."/>
            <person name="Awai K."/>
            <person name="Shimojima M."/>
            <person name="Masuda S."/>
            <person name="Iwai M."/>
            <person name="Nobusawa T."/>
            <person name="Narise T."/>
            <person name="Kondo S."/>
            <person name="Saito H."/>
            <person name="Sato R."/>
            <person name="Murakawa M."/>
            <person name="Ihara Y."/>
            <person name="Oshima-Yamada Y."/>
            <person name="Ohtaka K."/>
            <person name="Satoh M."/>
            <person name="Sonobe K."/>
            <person name="Ishii M."/>
            <person name="Ohtani R."/>
            <person name="Kanamori-Sato M."/>
            <person name="Honoki R."/>
            <person name="Miyazaki D."/>
            <person name="Mochizuki H."/>
            <person name="Umetsu J."/>
            <person name="Higashi K."/>
            <person name="Shibata D."/>
            <person name="Kamiya Y."/>
            <person name="Sato N."/>
            <person name="Nakamura Y."/>
            <person name="Tabata S."/>
            <person name="Ida S."/>
            <person name="Kurokawa K."/>
            <person name="Ohta H."/>
        </authorList>
    </citation>
    <scope>NUCLEOTIDE SEQUENCE [LARGE SCALE GENOMIC DNA]</scope>
    <source>
        <strain evidence="5 6">NIES-2285</strain>
    </source>
</reference>
<dbReference type="PANTHER" id="PTHR10288">
    <property type="entry name" value="KH DOMAIN CONTAINING RNA BINDING PROTEIN"/>
    <property type="match status" value="1"/>
</dbReference>
<feature type="domain" description="K Homology" evidence="4">
    <location>
        <begin position="96"/>
        <end position="169"/>
    </location>
</feature>
<protein>
    <submittedName>
        <fullName evidence="5">RNA-binding protein Nova-1</fullName>
    </submittedName>
</protein>
<dbReference type="GO" id="GO:0005634">
    <property type="term" value="C:nucleus"/>
    <property type="evidence" value="ECO:0000318"/>
    <property type="project" value="GO_Central"/>
</dbReference>
<proteinExistence type="predicted"/>
<dbReference type="EMBL" id="DF237111">
    <property type="protein sequence ID" value="GAQ83784.1"/>
    <property type="molecule type" value="Genomic_DNA"/>
</dbReference>
<dbReference type="GO" id="GO:0005737">
    <property type="term" value="C:cytoplasm"/>
    <property type="evidence" value="ECO:0000318"/>
    <property type="project" value="GO_Central"/>
</dbReference>
<dbReference type="Pfam" id="PF00013">
    <property type="entry name" value="KH_1"/>
    <property type="match status" value="3"/>
</dbReference>
<feature type="domain" description="K Homology" evidence="4">
    <location>
        <begin position="181"/>
        <end position="254"/>
    </location>
</feature>
<dbReference type="OMA" id="SIAKEPH"/>
<dbReference type="OrthoDB" id="441329at2759"/>
<dbReference type="CDD" id="cd22513">
    <property type="entry name" value="KH-I_BTR1_rpt1"/>
    <property type="match status" value="1"/>
</dbReference>
<feature type="compositionally biased region" description="Basic and acidic residues" evidence="3">
    <location>
        <begin position="48"/>
        <end position="79"/>
    </location>
</feature>
<evidence type="ECO:0000256" key="3">
    <source>
        <dbReference type="SAM" id="MobiDB-lite"/>
    </source>
</evidence>
<organism evidence="5 6">
    <name type="scientific">Klebsormidium nitens</name>
    <name type="common">Green alga</name>
    <name type="synonym">Ulothrix nitens</name>
    <dbReference type="NCBI Taxonomy" id="105231"/>
    <lineage>
        <taxon>Eukaryota</taxon>
        <taxon>Viridiplantae</taxon>
        <taxon>Streptophyta</taxon>
        <taxon>Klebsormidiophyceae</taxon>
        <taxon>Klebsormidiales</taxon>
        <taxon>Klebsormidiaceae</taxon>
        <taxon>Klebsormidium</taxon>
    </lineage>
</organism>
<dbReference type="InterPro" id="IPR004088">
    <property type="entry name" value="KH_dom_type_1"/>
</dbReference>
<keyword evidence="1" id="KW-0677">Repeat</keyword>
<keyword evidence="2" id="KW-0694">RNA-binding</keyword>
<dbReference type="AlphaFoldDB" id="A0A1Y1HYQ8"/>
<sequence>MIDSGAGHSSPPPKEGDAGSLNGQLDSPLNRVAGLTLNSSPNLTALLQEHEQKEQAGSSERMKRSPEKEEGLREEEHASPTKKRNLQVDTDNASDTPSSVRFLISNASAGSIIGKGGSTISEFQLQSGARIQLSRNREFFPGTTDRIILLSGTINAILTALHLILSKIMTEEAGGGDISQKTSQVKLIVPNAVCGGIIGKGGATIRAYVEDSAANIKLSGQDQAVPGVTDRIVTITGKLEQQMRAVALILAKMTEDPNYMLYSNMPLSYSVYTPVGMPHGPMPLHGFPMGPGQGMPFQQHPILPPQHMAQLAGMIPGGPPTHAITVAVPDEHVGAIVGRGGRTITEIQQMAGVRIKISDRGDFVMGTTNRKITITGPLEGTQIAQYLLSQKVHQNATEYGHGHMQ</sequence>
<feature type="compositionally biased region" description="Polar residues" evidence="3">
    <location>
        <begin position="36"/>
        <end position="45"/>
    </location>
</feature>
<dbReference type="GO" id="GO:0003729">
    <property type="term" value="F:mRNA binding"/>
    <property type="evidence" value="ECO:0000318"/>
    <property type="project" value="GO_Central"/>
</dbReference>
<accession>A0A1Y1HYQ8</accession>
<gene>
    <name evidence="5" type="ORF">KFL_001620020</name>
</gene>
<name>A0A1Y1HYQ8_KLENI</name>